<gene>
    <name evidence="1" type="ORF">BDV27DRAFT_160056</name>
</gene>
<organism evidence="1 2">
    <name type="scientific">Aspergillus caelatus</name>
    <dbReference type="NCBI Taxonomy" id="61420"/>
    <lineage>
        <taxon>Eukaryota</taxon>
        <taxon>Fungi</taxon>
        <taxon>Dikarya</taxon>
        <taxon>Ascomycota</taxon>
        <taxon>Pezizomycotina</taxon>
        <taxon>Eurotiomycetes</taxon>
        <taxon>Eurotiomycetidae</taxon>
        <taxon>Eurotiales</taxon>
        <taxon>Aspergillaceae</taxon>
        <taxon>Aspergillus</taxon>
        <taxon>Aspergillus subgen. Circumdati</taxon>
    </lineage>
</organism>
<proteinExistence type="predicted"/>
<dbReference type="RefSeq" id="XP_031925176.1">
    <property type="nucleotide sequence ID" value="XM_032072966.1"/>
</dbReference>
<dbReference type="AlphaFoldDB" id="A0A5N6ZXG1"/>
<protein>
    <submittedName>
        <fullName evidence="1">Uncharacterized protein</fullName>
    </submittedName>
</protein>
<dbReference type="OrthoDB" id="10348574at2759"/>
<accession>A0A5N6ZXG1</accession>
<dbReference type="GeneID" id="43657412"/>
<dbReference type="Proteomes" id="UP000326268">
    <property type="component" value="Unassembled WGS sequence"/>
</dbReference>
<name>A0A5N6ZXG1_9EURO</name>
<dbReference type="EMBL" id="ML737714">
    <property type="protein sequence ID" value="KAE8362095.1"/>
    <property type="molecule type" value="Genomic_DNA"/>
</dbReference>
<evidence type="ECO:0000313" key="2">
    <source>
        <dbReference type="Proteomes" id="UP000326268"/>
    </source>
</evidence>
<keyword evidence="2" id="KW-1185">Reference proteome</keyword>
<reference evidence="1 2" key="1">
    <citation type="submission" date="2019-04" db="EMBL/GenBank/DDBJ databases">
        <title>Friends and foes A comparative genomics studyof 23 Aspergillus species from section Flavi.</title>
        <authorList>
            <consortium name="DOE Joint Genome Institute"/>
            <person name="Kjaerbolling I."/>
            <person name="Vesth T."/>
            <person name="Frisvad J.C."/>
            <person name="Nybo J.L."/>
            <person name="Theobald S."/>
            <person name="Kildgaard S."/>
            <person name="Isbrandt T."/>
            <person name="Kuo A."/>
            <person name="Sato A."/>
            <person name="Lyhne E.K."/>
            <person name="Kogle M.E."/>
            <person name="Wiebenga A."/>
            <person name="Kun R.S."/>
            <person name="Lubbers R.J."/>
            <person name="Makela M.R."/>
            <person name="Barry K."/>
            <person name="Chovatia M."/>
            <person name="Clum A."/>
            <person name="Daum C."/>
            <person name="Haridas S."/>
            <person name="He G."/>
            <person name="LaButti K."/>
            <person name="Lipzen A."/>
            <person name="Mondo S."/>
            <person name="Riley R."/>
            <person name="Salamov A."/>
            <person name="Simmons B.A."/>
            <person name="Magnuson J.K."/>
            <person name="Henrissat B."/>
            <person name="Mortensen U.H."/>
            <person name="Larsen T.O."/>
            <person name="Devries R.P."/>
            <person name="Grigoriev I.V."/>
            <person name="Machida M."/>
            <person name="Baker S.E."/>
            <person name="Andersen M.R."/>
        </authorList>
    </citation>
    <scope>NUCLEOTIDE SEQUENCE [LARGE SCALE GENOMIC DNA]</scope>
    <source>
        <strain evidence="1 2">CBS 763.97</strain>
    </source>
</reference>
<evidence type="ECO:0000313" key="1">
    <source>
        <dbReference type="EMBL" id="KAE8362095.1"/>
    </source>
</evidence>
<sequence length="122" mass="13934">MPKAQPCFARMIGSWKQEKANISWIVIDWDELIAPPEMLPGLSIRDNESLWKPYEAFVKPVSDMLAPNLVLLLGVCIPAQLASWQIREWIILDCDDRELAARLQRREESDEQLQEATGDAAE</sequence>